<feature type="region of interest" description="Disordered" evidence="4">
    <location>
        <begin position="1232"/>
        <end position="1272"/>
    </location>
</feature>
<feature type="region of interest" description="Disordered" evidence="4">
    <location>
        <begin position="2136"/>
        <end position="2161"/>
    </location>
</feature>
<gene>
    <name evidence="6" type="ORF">NCLIV_037830</name>
</gene>
<feature type="domain" description="RRM" evidence="5">
    <location>
        <begin position="778"/>
        <end position="883"/>
    </location>
</feature>
<dbReference type="RefSeq" id="XP_003884033.1">
    <property type="nucleotide sequence ID" value="XM_003883984.1"/>
</dbReference>
<keyword evidence="1" id="KW-0677">Repeat</keyword>
<feature type="compositionally biased region" description="Basic and acidic residues" evidence="4">
    <location>
        <begin position="119"/>
        <end position="137"/>
    </location>
</feature>
<evidence type="ECO:0000256" key="3">
    <source>
        <dbReference type="PROSITE-ProRule" id="PRU00176"/>
    </source>
</evidence>
<feature type="compositionally biased region" description="Low complexity" evidence="4">
    <location>
        <begin position="1159"/>
        <end position="1176"/>
    </location>
</feature>
<dbReference type="OMA" id="PACWKEL"/>
<feature type="region of interest" description="Disordered" evidence="4">
    <location>
        <begin position="524"/>
        <end position="547"/>
    </location>
</feature>
<dbReference type="CDD" id="cd00590">
    <property type="entry name" value="RRM_SF"/>
    <property type="match status" value="1"/>
</dbReference>
<dbReference type="Gene3D" id="3.30.70.330">
    <property type="match status" value="2"/>
</dbReference>
<dbReference type="VEuPathDB" id="ToxoDB:NCLIV_037830"/>
<keyword evidence="2 3" id="KW-0694">RNA-binding</keyword>
<evidence type="ECO:0000256" key="2">
    <source>
        <dbReference type="ARBA" id="ARBA00022884"/>
    </source>
</evidence>
<feature type="domain" description="RRM" evidence="5">
    <location>
        <begin position="629"/>
        <end position="691"/>
    </location>
</feature>
<feature type="compositionally biased region" description="Low complexity" evidence="4">
    <location>
        <begin position="1725"/>
        <end position="1737"/>
    </location>
</feature>
<feature type="region of interest" description="Disordered" evidence="4">
    <location>
        <begin position="1134"/>
        <end position="1189"/>
    </location>
</feature>
<feature type="region of interest" description="Disordered" evidence="4">
    <location>
        <begin position="1376"/>
        <end position="1432"/>
    </location>
</feature>
<feature type="region of interest" description="Disordered" evidence="4">
    <location>
        <begin position="1618"/>
        <end position="1657"/>
    </location>
</feature>
<evidence type="ECO:0000256" key="4">
    <source>
        <dbReference type="SAM" id="MobiDB-lite"/>
    </source>
</evidence>
<feature type="compositionally biased region" description="Basic and acidic residues" evidence="4">
    <location>
        <begin position="1"/>
        <end position="31"/>
    </location>
</feature>
<feature type="compositionally biased region" description="Low complexity" evidence="4">
    <location>
        <begin position="442"/>
        <end position="464"/>
    </location>
</feature>
<dbReference type="GO" id="GO:0003723">
    <property type="term" value="F:RNA binding"/>
    <property type="evidence" value="ECO:0007669"/>
    <property type="project" value="UniProtKB-UniRule"/>
</dbReference>
<dbReference type="eggNOG" id="KOG0144">
    <property type="taxonomic scope" value="Eukaryota"/>
</dbReference>
<feature type="region of interest" description="Disordered" evidence="4">
    <location>
        <begin position="279"/>
        <end position="311"/>
    </location>
</feature>
<evidence type="ECO:0000313" key="7">
    <source>
        <dbReference type="Proteomes" id="UP000007494"/>
    </source>
</evidence>
<sequence length="2521" mass="256296">MSADGEEPRHLASRDERTDEFFRSTETRPRESAVPNMIGASWPRLGKSDFGLETKDVATSEVHAHNACRADDAGDVAPEARGEETRVESAPVEVRDACGDGQSGPEYEEQFRGNSRALRLWESRGSERQGEHERGEGKNGNMKRMLAGLGDLPRDAAALGRSDARGSDPSNLFASTRSFPPDLPAVFREDLRPCEEEVVGPVGSHGGCLSLSQETAALCNGNRGTPVSPARTLDYFSISSSWGTAPSVSGTPTSYNLCAKGISTSLPPGQGALAHLGCTGSPPAVSPSGSHVSSDNNRGAQPELLHPINEDSFPGSFQQLPENASAVAFADSAAELKESACPATALRGAPGAPVAQRVSGLWGIGHGSGFAGAAPLAPPTPFQSLFLGTAQHGNGGAGIHPVGEAAHFVSRAFPDENFPFASPISPSFPVARHPAPDTAGASSPRRSPSLVSSSTTCPSHSTLSAASPHTRPAGSVSPAFPYAGANLHGSPGVQNLTNLVSPLQLQHLLQLGALSNGFVPNGSFDRRAPADGRLHGNGRQPDLSQLGCSPVGIDIGTSNASGFGDRDNSSGSEASMKLACGPLSHVLRSNPGACGVRHAGSVSLFPGVGSPVNYGCPPVGSEGLPHQAGRTFVGNIPPDITRASVKRLAERYGTVLGVEYDPHPGRWAYAYIIFATATMADRAASAMHGKRAFEDLATSEYMASCPVQCVTPHAGGQDDSQPNAATGILAALGTLGSSSAIQGLRTVPGKACVLDPAVIQEQARKTTFTLLRDGPPGANLFIYGIPACWKELELMVLVGQFGHVVGIRVPPASSAVVPPSSNFPAGGPIGSSNTNSTLLSCCSYNRGFGFASYDNTSAAFDAFRQLSGLVVAGKALKIQLKNGEEHLLDSALKAIANNGSPVASPSPNWNPVLGGGLGATPWDGQGPGGAFFAQLPTGGGLPSGRSWGGGSASVAAMVQGQNMIISPGPVARGPGPHAETGGHQLFPYSVPSSPVQRFGSLPPAGTSSVSQQMGGSFLGVGGALGVHTGLGAAGRLTGSAGSPAFTSTASVCSSTSGGHASGSRGPGPVTFAPSDPFLAVTAAGLCSLLAASGGGGRGGMTAQQQLLLQQAFSTMTPGQKQQLLLLLTQSASQDCSSPDATKGERDGHPTADGSEGSQVANSHVPSVASSSVESEAGAGGAAGSLGSGTGNSSFTLRDFLVGGLSQHQPKVPAAQPEAEVGSGAKGHVVSLQHTQQTAPGVSAPALPNAAGGPLPPLGQGTEPGEEEDAGMATDERTRLPVHGYTAISSTPGEDADVGEWEAFCGGPDRLFGTLLSQNSHAFSPRGKNDSTTLRFVGRTTGEGSEAAAAFFKSEDPGSRTESREFSFLLSTSGQCREGSAKFTPGEGGPSPAVDAVSPRRLNVRRQTAKGDATANTDDARKPGPDTRGVSSHLGSATVVSSDFCLVSRGAEDGKYRISQTGSRALSCPPSEEPNACSPRSELGPAPQAAGKAGGAKDVGPQARECVTSRTLVHQLAQCVSMLTSPAGFFRTQDASGVWPEKAETEAGEASPASAGEKREEEFAGWNDNGRESGAGEQKAGEGTARDTPPRLPIPEAADPGKKLEARDLHTDCLGRQQGATEAKQWENEAGRNAASGAAQNGRQGVRDGSVLRDQGDCHGDAVAVGRNAQDTHKGTVHSSGVDPFPRSREASLDASSPLFFFLEASPGSAANPERVDCLSPPKAISSPSSRTSSGGTVGSASLPRFGLLGSAEAGEASATRAELVKDHAVRGERHETGEARRSPSCAASLRVGIASAESALNEIEGYSSRQGPSSLGRQPGEEAAGGSSGEASLKDFGDGVRRDEVPRTLAEGAANGASPTIPAIFPSTRDRAMGNGERSWPLGFSGSSAHELPDDEGRISGRLDARLRPSSLSSSPFPSLEDDVIPVHERESNPTGKAVNDASNGGSKGPIAPPPPTFKASQRRVKRTDLSLLTSGGAGFLHVAGRAVQSERREGFVFPSEQVSAYATQRDKSDRSFLNMPQSQHSVLANLASSHQGAAMQNICGRVAGVAPNSLRPCPSTLTAGPSSGGACGDPTHKGLGRIASGGGFAFSCHLPPVLGGAGNGAVVGSSLGAHALGTDGSVGVSGQSYEGVGEALSHRTCSGSGRKSRGPSVATKKDAGDSSLSFMRAAGSVSAVSCAGHTDVSGDFHGAPNGDSLGNSEGCSKYAPTAGSAATLSQVSRPCPAKGFSSDLQLHLSGSAVPVTSAASVGALNGGECRAAGHVASFQAGVGWNVGLDAGSYSASVEILQQLAREQEVEALRQQLLHHRPDFPFQSGSVAVHVAAAQGIRGPWLGAEAEVAGRLSVACTLPGGTQAGKGMSGEAAWWVSGATDGKVLERGDGDGVNGASAPSHLPDVAPARVPETKGDTELGGGGLPLAWADPSLQNGTPPTATPTTSGTTASSVAASANNTPPRGVGQHAGKGKEKGNEVESKAAPVGSKRQKHPCESGEGKREHSGDGARAESSGVCPTQEAEGLRTWL</sequence>
<feature type="compositionally biased region" description="Gly residues" evidence="4">
    <location>
        <begin position="1177"/>
        <end position="1189"/>
    </location>
</feature>
<dbReference type="GeneID" id="13443728"/>
<feature type="compositionally biased region" description="Basic and acidic residues" evidence="4">
    <location>
        <begin position="2463"/>
        <end position="2473"/>
    </location>
</feature>
<feature type="region of interest" description="Disordered" evidence="4">
    <location>
        <begin position="1710"/>
        <end position="1737"/>
    </location>
</feature>
<feature type="compositionally biased region" description="Polar residues" evidence="4">
    <location>
        <begin position="1047"/>
        <end position="1058"/>
    </location>
</feature>
<feature type="compositionally biased region" description="Basic and acidic residues" evidence="4">
    <location>
        <begin position="1832"/>
        <end position="1846"/>
    </location>
</feature>
<dbReference type="InterPro" id="IPR012677">
    <property type="entry name" value="Nucleotide-bd_a/b_plait_sf"/>
</dbReference>
<feature type="region of interest" description="Disordered" evidence="4">
    <location>
        <begin position="1768"/>
        <end position="1787"/>
    </location>
</feature>
<feature type="region of interest" description="Disordered" evidence="4">
    <location>
        <begin position="1670"/>
        <end position="1689"/>
    </location>
</feature>
<dbReference type="EMBL" id="FR823390">
    <property type="protein sequence ID" value="CBZ54001.1"/>
    <property type="molecule type" value="Genomic_DNA"/>
</dbReference>
<name>F0VJU0_NEOCL</name>
<dbReference type="PANTHER" id="PTHR24012">
    <property type="entry name" value="RNA BINDING PROTEIN"/>
    <property type="match status" value="1"/>
</dbReference>
<dbReference type="SUPFAM" id="SSF54928">
    <property type="entry name" value="RNA-binding domain, RBD"/>
    <property type="match status" value="1"/>
</dbReference>
<dbReference type="PROSITE" id="PS50102">
    <property type="entry name" value="RRM"/>
    <property type="match status" value="2"/>
</dbReference>
<feature type="region of interest" description="Disordered" evidence="4">
    <location>
        <begin position="69"/>
        <end position="142"/>
    </location>
</feature>
<evidence type="ECO:0000313" key="6">
    <source>
        <dbReference type="EMBL" id="CBZ54001.1"/>
    </source>
</evidence>
<feature type="region of interest" description="Disordered" evidence="4">
    <location>
        <begin position="1537"/>
        <end position="1601"/>
    </location>
</feature>
<feature type="compositionally biased region" description="Basic and acidic residues" evidence="4">
    <location>
        <begin position="524"/>
        <end position="534"/>
    </location>
</feature>
<dbReference type="InParanoid" id="F0VJU0"/>
<feature type="region of interest" description="Disordered" evidence="4">
    <location>
        <begin position="2375"/>
        <end position="2521"/>
    </location>
</feature>
<feature type="region of interest" description="Disordered" evidence="4">
    <location>
        <begin position="1047"/>
        <end position="1067"/>
    </location>
</feature>
<dbReference type="Pfam" id="PF00076">
    <property type="entry name" value="RRM_1"/>
    <property type="match status" value="1"/>
</dbReference>
<proteinExistence type="predicted"/>
<feature type="region of interest" description="Disordered" evidence="4">
    <location>
        <begin position="1929"/>
        <end position="1964"/>
    </location>
</feature>
<feature type="compositionally biased region" description="Low complexity" evidence="4">
    <location>
        <begin position="2427"/>
        <end position="2454"/>
    </location>
</feature>
<dbReference type="OrthoDB" id="331453at2759"/>
<feature type="compositionally biased region" description="Polar residues" evidence="4">
    <location>
        <begin position="1807"/>
        <end position="1816"/>
    </location>
</feature>
<feature type="compositionally biased region" description="Low complexity" evidence="4">
    <location>
        <begin position="1821"/>
        <end position="1831"/>
    </location>
</feature>
<organism evidence="6 7">
    <name type="scientific">Neospora caninum (strain Liverpool)</name>
    <dbReference type="NCBI Taxonomy" id="572307"/>
    <lineage>
        <taxon>Eukaryota</taxon>
        <taxon>Sar</taxon>
        <taxon>Alveolata</taxon>
        <taxon>Apicomplexa</taxon>
        <taxon>Conoidasida</taxon>
        <taxon>Coccidia</taxon>
        <taxon>Eucoccidiorida</taxon>
        <taxon>Eimeriorina</taxon>
        <taxon>Sarcocystidae</taxon>
        <taxon>Neospora</taxon>
    </lineage>
</organism>
<evidence type="ECO:0000259" key="5">
    <source>
        <dbReference type="PROSITE" id="PS50102"/>
    </source>
</evidence>
<accession>F0VJU0</accession>
<feature type="region of interest" description="Disordered" evidence="4">
    <location>
        <begin position="1"/>
        <end position="45"/>
    </location>
</feature>
<dbReference type="Proteomes" id="UP000007494">
    <property type="component" value="Chromosome VIII"/>
</dbReference>
<dbReference type="InterPro" id="IPR000504">
    <property type="entry name" value="RRM_dom"/>
</dbReference>
<dbReference type="InterPro" id="IPR035979">
    <property type="entry name" value="RBD_domain_sf"/>
</dbReference>
<feature type="compositionally biased region" description="Basic and acidic residues" evidence="4">
    <location>
        <begin position="69"/>
        <end position="98"/>
    </location>
</feature>
<feature type="region of interest" description="Disordered" evidence="4">
    <location>
        <begin position="1806"/>
        <end position="1897"/>
    </location>
</feature>
<feature type="compositionally biased region" description="Polar residues" evidence="4">
    <location>
        <begin position="287"/>
        <end position="299"/>
    </location>
</feature>
<protein>
    <submittedName>
        <fullName evidence="6">Putative RNA recognition motif-containing protein</fullName>
    </submittedName>
</protein>
<reference evidence="7" key="1">
    <citation type="journal article" date="2012" name="PLoS Pathog.">
        <title>Comparative genomics of the apicomplexan parasites Toxoplasma gondii and Neospora caninum: Coccidia differing in host range and transmission strategy.</title>
        <authorList>
            <person name="Reid A.J."/>
            <person name="Vermont S.J."/>
            <person name="Cotton J.A."/>
            <person name="Harris D."/>
            <person name="Hill-Cawthorne G.A."/>
            <person name="Konen-Waisman S."/>
            <person name="Latham S.M."/>
            <person name="Mourier T."/>
            <person name="Norton R."/>
            <person name="Quail M.A."/>
            <person name="Sanders M."/>
            <person name="Shanmugam D."/>
            <person name="Sohal A."/>
            <person name="Wasmuth J.D."/>
            <person name="Brunk B."/>
            <person name="Grigg M.E."/>
            <person name="Howard J.C."/>
            <person name="Parkinson J."/>
            <person name="Roos D.S."/>
            <person name="Trees A.J."/>
            <person name="Berriman M."/>
            <person name="Pain A."/>
            <person name="Wastling J.M."/>
        </authorList>
    </citation>
    <scope>NUCLEOTIDE SEQUENCE [LARGE SCALE GENOMIC DNA]</scope>
    <source>
        <strain evidence="7">Liverpool</strain>
    </source>
</reference>
<evidence type="ECO:0000256" key="1">
    <source>
        <dbReference type="ARBA" id="ARBA00022737"/>
    </source>
</evidence>
<keyword evidence="7" id="KW-1185">Reference proteome</keyword>
<feature type="region of interest" description="Disordered" evidence="4">
    <location>
        <begin position="429"/>
        <end position="474"/>
    </location>
</feature>
<feature type="compositionally biased region" description="Basic and acidic residues" evidence="4">
    <location>
        <begin position="1768"/>
        <end position="1781"/>
    </location>
</feature>
<feature type="compositionally biased region" description="Low complexity" evidence="4">
    <location>
        <begin position="1243"/>
        <end position="1262"/>
    </location>
</feature>
<feature type="compositionally biased region" description="Basic and acidic residues" evidence="4">
    <location>
        <begin position="2485"/>
        <end position="2502"/>
    </location>
</feature>
<dbReference type="SMART" id="SM00360">
    <property type="entry name" value="RRM"/>
    <property type="match status" value="2"/>
</dbReference>
<feature type="region of interest" description="Disordered" evidence="4">
    <location>
        <begin position="1461"/>
        <end position="1500"/>
    </location>
</feature>